<feature type="signal peptide" evidence="2">
    <location>
        <begin position="1"/>
        <end position="17"/>
    </location>
</feature>
<dbReference type="GO" id="GO:0006955">
    <property type="term" value="P:immune response"/>
    <property type="evidence" value="ECO:0007669"/>
    <property type="project" value="TreeGrafter"/>
</dbReference>
<dbReference type="SUPFAM" id="SSF54452">
    <property type="entry name" value="MHC antigen-recognition domain"/>
    <property type="match status" value="1"/>
</dbReference>
<dbReference type="Gene3D" id="3.30.500.10">
    <property type="entry name" value="MHC class I-like antigen recognition-like"/>
    <property type="match status" value="1"/>
</dbReference>
<dbReference type="Proteomes" id="UP000593565">
    <property type="component" value="Unassembled WGS sequence"/>
</dbReference>
<dbReference type="AlphaFoldDB" id="A0A7J5ZYG7"/>
<proteinExistence type="predicted"/>
<dbReference type="PANTHER" id="PTHR16675">
    <property type="entry name" value="MHC CLASS I-RELATED"/>
    <property type="match status" value="1"/>
</dbReference>
<keyword evidence="5" id="KW-1185">Reference proteome</keyword>
<evidence type="ECO:0000313" key="4">
    <source>
        <dbReference type="EMBL" id="KAF4074747.1"/>
    </source>
</evidence>
<feature type="domain" description="MHC class I-like antigen recognition-like" evidence="3">
    <location>
        <begin position="19"/>
        <end position="105"/>
    </location>
</feature>
<keyword evidence="1" id="KW-0325">Glycoprotein</keyword>
<organism evidence="4 5">
    <name type="scientific">Ameiurus melas</name>
    <name type="common">Black bullhead</name>
    <name type="synonym">Silurus melas</name>
    <dbReference type="NCBI Taxonomy" id="219545"/>
    <lineage>
        <taxon>Eukaryota</taxon>
        <taxon>Metazoa</taxon>
        <taxon>Chordata</taxon>
        <taxon>Craniata</taxon>
        <taxon>Vertebrata</taxon>
        <taxon>Euteleostomi</taxon>
        <taxon>Actinopterygii</taxon>
        <taxon>Neopterygii</taxon>
        <taxon>Teleostei</taxon>
        <taxon>Ostariophysi</taxon>
        <taxon>Siluriformes</taxon>
        <taxon>Ictaluridae</taxon>
        <taxon>Ameiurus</taxon>
    </lineage>
</organism>
<evidence type="ECO:0000259" key="3">
    <source>
        <dbReference type="Pfam" id="PF00129"/>
    </source>
</evidence>
<name>A0A7J5ZYG7_AMEME</name>
<dbReference type="InterPro" id="IPR050208">
    <property type="entry name" value="MHC_class-I_related"/>
</dbReference>
<comment type="caution">
    <text evidence="4">The sequence shown here is derived from an EMBL/GenBank/DDBJ whole genome shotgun (WGS) entry which is preliminary data.</text>
</comment>
<evidence type="ECO:0000313" key="5">
    <source>
        <dbReference type="Proteomes" id="UP000593565"/>
    </source>
</evidence>
<gene>
    <name evidence="4" type="ORF">AMELA_G00242900</name>
</gene>
<evidence type="ECO:0000256" key="1">
    <source>
        <dbReference type="ARBA" id="ARBA00023180"/>
    </source>
</evidence>
<feature type="chain" id="PRO_5029813564" description="MHC class I-like antigen recognition-like domain-containing protein" evidence="2">
    <location>
        <begin position="18"/>
        <end position="105"/>
    </location>
</feature>
<feature type="non-terminal residue" evidence="4">
    <location>
        <position position="105"/>
    </location>
</feature>
<dbReference type="InterPro" id="IPR011161">
    <property type="entry name" value="MHC_I-like_Ag-recog"/>
</dbReference>
<keyword evidence="2" id="KW-0732">Signal</keyword>
<dbReference type="GO" id="GO:0009897">
    <property type="term" value="C:external side of plasma membrane"/>
    <property type="evidence" value="ECO:0007669"/>
    <property type="project" value="TreeGrafter"/>
</dbReference>
<dbReference type="InterPro" id="IPR037055">
    <property type="entry name" value="MHC_I-like_Ag-recog_sf"/>
</dbReference>
<dbReference type="GO" id="GO:0005615">
    <property type="term" value="C:extracellular space"/>
    <property type="evidence" value="ECO:0007669"/>
    <property type="project" value="TreeGrafter"/>
</dbReference>
<sequence>MMKILIFLAFCVHLSAAETHTLQYVYTGVTPGINFPEFTALSQLDGVQYEYYDSTIRKSIPKTEWIKKIDADDPDYWNRYTQILGGIQEIFKGNVDILMKLFNQT</sequence>
<evidence type="ECO:0000256" key="2">
    <source>
        <dbReference type="SAM" id="SignalP"/>
    </source>
</evidence>
<dbReference type="Pfam" id="PF00129">
    <property type="entry name" value="MHC_I"/>
    <property type="match status" value="1"/>
</dbReference>
<reference evidence="4 5" key="1">
    <citation type="submission" date="2020-02" db="EMBL/GenBank/DDBJ databases">
        <title>A chromosome-scale genome assembly of the black bullhead catfish (Ameiurus melas).</title>
        <authorList>
            <person name="Wen M."/>
            <person name="Zham M."/>
            <person name="Cabau C."/>
            <person name="Klopp C."/>
            <person name="Donnadieu C."/>
            <person name="Roques C."/>
            <person name="Bouchez O."/>
            <person name="Lampietro C."/>
            <person name="Jouanno E."/>
            <person name="Herpin A."/>
            <person name="Louis A."/>
            <person name="Berthelot C."/>
            <person name="Parey E."/>
            <person name="Roest-Crollius H."/>
            <person name="Braasch I."/>
            <person name="Postlethwait J."/>
            <person name="Robinson-Rechavi M."/>
            <person name="Echchiki A."/>
            <person name="Begum T."/>
            <person name="Montfort J."/>
            <person name="Schartl M."/>
            <person name="Bobe J."/>
            <person name="Guiguen Y."/>
        </authorList>
    </citation>
    <scope>NUCLEOTIDE SEQUENCE [LARGE SCALE GENOMIC DNA]</scope>
    <source>
        <strain evidence="4">M_S1</strain>
        <tissue evidence="4">Blood</tissue>
    </source>
</reference>
<dbReference type="PANTHER" id="PTHR16675:SF237">
    <property type="entry name" value="MHC CLASS I ANTIGEN TRANSCRIPT VARIANT 1-RELATED"/>
    <property type="match status" value="1"/>
</dbReference>
<accession>A0A7J5ZYG7</accession>
<dbReference type="InterPro" id="IPR011162">
    <property type="entry name" value="MHC_I/II-like_Ag-recog"/>
</dbReference>
<dbReference type="EMBL" id="JAAGNN010000022">
    <property type="protein sequence ID" value="KAF4074747.1"/>
    <property type="molecule type" value="Genomic_DNA"/>
</dbReference>
<protein>
    <recommendedName>
        <fullName evidence="3">MHC class I-like antigen recognition-like domain-containing protein</fullName>
    </recommendedName>
</protein>